<dbReference type="RefSeq" id="WP_122330638.1">
    <property type="nucleotide sequence ID" value="NZ_JAQDYY010000032.1"/>
</dbReference>
<reference evidence="2 3" key="1">
    <citation type="submission" date="2018-08" db="EMBL/GenBank/DDBJ databases">
        <title>A genome reference for cultivated species of the human gut microbiota.</title>
        <authorList>
            <person name="Zou Y."/>
            <person name="Xue W."/>
            <person name="Luo G."/>
        </authorList>
    </citation>
    <scope>NUCLEOTIDE SEQUENCE [LARGE SCALE GENOMIC DNA]</scope>
    <source>
        <strain evidence="2 3">AM18-6</strain>
    </source>
</reference>
<dbReference type="Proteomes" id="UP000266644">
    <property type="component" value="Unassembled WGS sequence"/>
</dbReference>
<dbReference type="Gene3D" id="3.40.50.2000">
    <property type="entry name" value="Glycogen Phosphorylase B"/>
    <property type="match status" value="2"/>
</dbReference>
<evidence type="ECO:0000259" key="1">
    <source>
        <dbReference type="Pfam" id="PF00534"/>
    </source>
</evidence>
<accession>A0A396BTI8</accession>
<dbReference type="InterPro" id="IPR001296">
    <property type="entry name" value="Glyco_trans_1"/>
</dbReference>
<comment type="caution">
    <text evidence="2">The sequence shown here is derived from an EMBL/GenBank/DDBJ whole genome shotgun (WGS) entry which is preliminary data.</text>
</comment>
<dbReference type="PANTHER" id="PTHR12526">
    <property type="entry name" value="GLYCOSYLTRANSFERASE"/>
    <property type="match status" value="1"/>
</dbReference>
<feature type="domain" description="Glycosyl transferase family 1" evidence="1">
    <location>
        <begin position="203"/>
        <end position="359"/>
    </location>
</feature>
<protein>
    <submittedName>
        <fullName evidence="2">Glycosyltransferase</fullName>
    </submittedName>
</protein>
<dbReference type="GO" id="GO:0016757">
    <property type="term" value="F:glycosyltransferase activity"/>
    <property type="evidence" value="ECO:0007669"/>
    <property type="project" value="InterPro"/>
</dbReference>
<evidence type="ECO:0000313" key="3">
    <source>
        <dbReference type="Proteomes" id="UP000266644"/>
    </source>
</evidence>
<dbReference type="SUPFAM" id="SSF53756">
    <property type="entry name" value="UDP-Glycosyltransferase/glycogen phosphorylase"/>
    <property type="match status" value="1"/>
</dbReference>
<organism evidence="2 3">
    <name type="scientific">Bacteroides fragilis</name>
    <dbReference type="NCBI Taxonomy" id="817"/>
    <lineage>
        <taxon>Bacteria</taxon>
        <taxon>Pseudomonadati</taxon>
        <taxon>Bacteroidota</taxon>
        <taxon>Bacteroidia</taxon>
        <taxon>Bacteroidales</taxon>
        <taxon>Bacteroidaceae</taxon>
        <taxon>Bacteroides</taxon>
    </lineage>
</organism>
<dbReference type="Pfam" id="PF00534">
    <property type="entry name" value="Glycos_transf_1"/>
    <property type="match status" value="1"/>
</dbReference>
<dbReference type="AlphaFoldDB" id="A0A396BTI8"/>
<dbReference type="EMBL" id="QRJE01000034">
    <property type="protein sequence ID" value="RHH07546.1"/>
    <property type="molecule type" value="Genomic_DNA"/>
</dbReference>
<gene>
    <name evidence="2" type="ORF">DW228_19045</name>
</gene>
<keyword evidence="2" id="KW-0808">Transferase</keyword>
<dbReference type="PANTHER" id="PTHR12526:SF628">
    <property type="entry name" value="MANNOSYLGLUCOSYLGLYCERATE SYNTHASE"/>
    <property type="match status" value="1"/>
</dbReference>
<name>A0A396BTI8_BACFG</name>
<sequence>MNILFISFDADPPHMGGTSTVVNVLAKDLKQRGYNVYLGYYNDSRYPSTFFQEKIKLTISNKKSIEAFCKDNPIDIIYNTQPIGTNWELLKEVFPKAKIISAYHNRPLLRYFPLESLMNIYYDSNNWIHKIYTLAKIPLLPYWRYKSKKKEMKQYKNMEKYSDKIQLLSPQFIPVFKKILPNISNNKLIAIENPIVFNTTYPVENISSKQKRIVVVCSTNYQKRADLMIKIWNEIEKDGHFDDWSFDFVGGGEGFKHITQMAIKLKLKRIHFVGYQQPENYYRQGSIFLMTSRFEGWPMVLMEAMQMGVVPIVFNSFESLTDIITDKENGFIIPNNNIKYFVERLKTLIANDDLRNRMAVKTIESCQRFTTEKITNKYISLFKELYLS</sequence>
<evidence type="ECO:0000313" key="2">
    <source>
        <dbReference type="EMBL" id="RHH07546.1"/>
    </source>
</evidence>
<proteinExistence type="predicted"/>